<keyword evidence="1" id="KW-0812">Transmembrane</keyword>
<dbReference type="RefSeq" id="WP_221435443.1">
    <property type="nucleotide sequence ID" value="NZ_JACHGY010000001.1"/>
</dbReference>
<keyword evidence="3" id="KW-1185">Reference proteome</keyword>
<dbReference type="Proteomes" id="UP000541810">
    <property type="component" value="Unassembled WGS sequence"/>
</dbReference>
<feature type="transmembrane region" description="Helical" evidence="1">
    <location>
        <begin position="6"/>
        <end position="27"/>
    </location>
</feature>
<sequence>MRYDLVLMGYVGLVAVMSVVTLAVFAWDKRRAKHQGWRVSEKTLHTLELLGGWPGAWLAMRWLRHKSVKKSYRLVFGLIVALHAVGVGLIVWLWVR</sequence>
<keyword evidence="1" id="KW-0472">Membrane</keyword>
<evidence type="ECO:0000256" key="1">
    <source>
        <dbReference type="SAM" id="Phobius"/>
    </source>
</evidence>
<keyword evidence="1" id="KW-1133">Transmembrane helix</keyword>
<dbReference type="InterPro" id="IPR012156">
    <property type="entry name" value="Cold_shock_CspA"/>
</dbReference>
<organism evidence="2 3">
    <name type="scientific">Algisphaera agarilytica</name>
    <dbReference type="NCBI Taxonomy" id="1385975"/>
    <lineage>
        <taxon>Bacteria</taxon>
        <taxon>Pseudomonadati</taxon>
        <taxon>Planctomycetota</taxon>
        <taxon>Phycisphaerae</taxon>
        <taxon>Phycisphaerales</taxon>
        <taxon>Phycisphaeraceae</taxon>
        <taxon>Algisphaera</taxon>
    </lineage>
</organism>
<dbReference type="InterPro" id="IPR010718">
    <property type="entry name" value="DUF1294"/>
</dbReference>
<feature type="transmembrane region" description="Helical" evidence="1">
    <location>
        <begin position="74"/>
        <end position="95"/>
    </location>
</feature>
<name>A0A7X0H6H9_9BACT</name>
<dbReference type="AlphaFoldDB" id="A0A7X0H6H9"/>
<evidence type="ECO:0000313" key="2">
    <source>
        <dbReference type="EMBL" id="MBB6429952.1"/>
    </source>
</evidence>
<evidence type="ECO:0000313" key="3">
    <source>
        <dbReference type="Proteomes" id="UP000541810"/>
    </source>
</evidence>
<dbReference type="EMBL" id="JACHGY010000001">
    <property type="protein sequence ID" value="MBB6429952.1"/>
    <property type="molecule type" value="Genomic_DNA"/>
</dbReference>
<accession>A0A7X0H6H9</accession>
<dbReference type="Pfam" id="PF06961">
    <property type="entry name" value="DUF1294"/>
    <property type="match status" value="1"/>
</dbReference>
<dbReference type="GO" id="GO:0003676">
    <property type="term" value="F:nucleic acid binding"/>
    <property type="evidence" value="ECO:0007669"/>
    <property type="project" value="InterPro"/>
</dbReference>
<proteinExistence type="predicted"/>
<comment type="caution">
    <text evidence="2">The sequence shown here is derived from an EMBL/GenBank/DDBJ whole genome shotgun (WGS) entry which is preliminary data.</text>
</comment>
<dbReference type="PIRSF" id="PIRSF002599">
    <property type="entry name" value="Cold_shock_A"/>
    <property type="match status" value="1"/>
</dbReference>
<gene>
    <name evidence="2" type="ORF">HNQ40_001758</name>
</gene>
<reference evidence="2 3" key="1">
    <citation type="submission" date="2020-08" db="EMBL/GenBank/DDBJ databases">
        <title>Genomic Encyclopedia of Type Strains, Phase IV (KMG-IV): sequencing the most valuable type-strain genomes for metagenomic binning, comparative biology and taxonomic classification.</title>
        <authorList>
            <person name="Goeker M."/>
        </authorList>
    </citation>
    <scope>NUCLEOTIDE SEQUENCE [LARGE SCALE GENOMIC DNA]</scope>
    <source>
        <strain evidence="2 3">DSM 103725</strain>
    </source>
</reference>
<protein>
    <submittedName>
        <fullName evidence="2">Uncharacterized membrane protein YsdA (DUF1294 family)</fullName>
    </submittedName>
</protein>